<gene>
    <name evidence="2" type="ORF">LIZ56_03705</name>
</gene>
<dbReference type="Proteomes" id="UP001197684">
    <property type="component" value="Unassembled WGS sequence"/>
</dbReference>
<evidence type="ECO:0000313" key="2">
    <source>
        <dbReference type="EMBL" id="MCB6937518.1"/>
    </source>
</evidence>
<organism evidence="2 3">
    <name type="scientific">Agathobacter rectalis</name>
    <dbReference type="NCBI Taxonomy" id="39491"/>
    <lineage>
        <taxon>Bacteria</taxon>
        <taxon>Bacillati</taxon>
        <taxon>Bacillota</taxon>
        <taxon>Clostridia</taxon>
        <taxon>Lachnospirales</taxon>
        <taxon>Lachnospiraceae</taxon>
        <taxon>Agathobacter</taxon>
    </lineage>
</organism>
<comment type="caution">
    <text evidence="2">The sequence shown here is derived from an EMBL/GenBank/DDBJ whole genome shotgun (WGS) entry which is preliminary data.</text>
</comment>
<reference evidence="2" key="1">
    <citation type="submission" date="2021-10" db="EMBL/GenBank/DDBJ databases">
        <title>Collection of gut derived symbiotic bacterial strains cultured from healthy donors.</title>
        <authorList>
            <person name="Lin H."/>
            <person name="Littmann E."/>
            <person name="Kohout C."/>
            <person name="Pamer E.G."/>
        </authorList>
    </citation>
    <scope>NUCLEOTIDE SEQUENCE</scope>
    <source>
        <strain evidence="2">DFI.9.42</strain>
    </source>
</reference>
<dbReference type="EMBL" id="JAJCJK010000004">
    <property type="protein sequence ID" value="MCB6937518.1"/>
    <property type="molecule type" value="Genomic_DNA"/>
</dbReference>
<evidence type="ECO:0000313" key="3">
    <source>
        <dbReference type="Proteomes" id="UP001197684"/>
    </source>
</evidence>
<evidence type="ECO:0000256" key="1">
    <source>
        <dbReference type="SAM" id="Coils"/>
    </source>
</evidence>
<protein>
    <submittedName>
        <fullName evidence="2">Uncharacterized protein</fullName>
    </submittedName>
</protein>
<proteinExistence type="predicted"/>
<dbReference type="RefSeq" id="WP_306780581.1">
    <property type="nucleotide sequence ID" value="NZ_JAJCJK010000004.1"/>
</dbReference>
<name>A0AAW4UDD3_9FIRM</name>
<keyword evidence="1" id="KW-0175">Coiled coil</keyword>
<sequence>MNNAYIKNLLSINKKAFQFLHDVEGFDFEKPYFITQQPGKFTANTVKKAVAETMNPAACKISVFIVPTASRCLQDLYFAVLKPNNFSACRRDGVSYWNYRVAAPGLDIDYCFNIRDFEELRKKQTESIFIIAQDKCYIKEPETKIFNVSRRYTLDDARKSTDGRGNDYIKSLVLTATDGSGARFTYEPYNTFYGNEKRSADIADHIDKSGYLLRPHRFALMERAETLRRTRKQAEADNADYTNEIAELQKRIDATRILLSNAVLNCQDATAARGVSNKMNYFSYALSYFETFKEKINSKRYASIERINSDIEDIKDKLDHCAE</sequence>
<feature type="coiled-coil region" evidence="1">
    <location>
        <begin position="217"/>
        <end position="258"/>
    </location>
</feature>
<dbReference type="AlphaFoldDB" id="A0AAW4UDD3"/>
<accession>A0AAW4UDD3</accession>